<dbReference type="Proteomes" id="UP000594468">
    <property type="component" value="Chromosome"/>
</dbReference>
<dbReference type="SMART" id="SM00530">
    <property type="entry name" value="HTH_XRE"/>
    <property type="match status" value="1"/>
</dbReference>
<sequence length="83" mass="9418">MTIGRLIKEARNQRGISQRTLADLIGVSTRTLVRIENSERIPTDDMIFNLAKCLRLDARQLIQLCEGERGIASFVEPICETRC</sequence>
<dbReference type="InterPro" id="IPR010982">
    <property type="entry name" value="Lambda_DNA-bd_dom_sf"/>
</dbReference>
<dbReference type="KEGG" id="pmet:G4Y79_12505"/>
<dbReference type="PROSITE" id="PS50943">
    <property type="entry name" value="HTH_CROC1"/>
    <property type="match status" value="1"/>
</dbReference>
<dbReference type="AlphaFoldDB" id="A0A7S8ICI9"/>
<feature type="domain" description="HTH cro/C1-type" evidence="2">
    <location>
        <begin position="7"/>
        <end position="61"/>
    </location>
</feature>
<dbReference type="GO" id="GO:0005829">
    <property type="term" value="C:cytosol"/>
    <property type="evidence" value="ECO:0007669"/>
    <property type="project" value="TreeGrafter"/>
</dbReference>
<dbReference type="Pfam" id="PF01381">
    <property type="entry name" value="HTH_3"/>
    <property type="match status" value="1"/>
</dbReference>
<dbReference type="RefSeq" id="WP_195168611.1">
    <property type="nucleotide sequence ID" value="NZ_CP062983.1"/>
</dbReference>
<dbReference type="InterPro" id="IPR050807">
    <property type="entry name" value="TransReg_Diox_bact_type"/>
</dbReference>
<dbReference type="InterPro" id="IPR001387">
    <property type="entry name" value="Cro/C1-type_HTH"/>
</dbReference>
<evidence type="ECO:0000313" key="3">
    <source>
        <dbReference type="EMBL" id="QPC80536.1"/>
    </source>
</evidence>
<keyword evidence="1" id="KW-0238">DNA-binding</keyword>
<dbReference type="PANTHER" id="PTHR46797">
    <property type="entry name" value="HTH-TYPE TRANSCRIPTIONAL REGULATOR"/>
    <property type="match status" value="1"/>
</dbReference>
<evidence type="ECO:0000256" key="1">
    <source>
        <dbReference type="ARBA" id="ARBA00023125"/>
    </source>
</evidence>
<dbReference type="GO" id="GO:0003677">
    <property type="term" value="F:DNA binding"/>
    <property type="evidence" value="ECO:0007669"/>
    <property type="project" value="UniProtKB-KW"/>
</dbReference>
<evidence type="ECO:0000259" key="2">
    <source>
        <dbReference type="PROSITE" id="PS50943"/>
    </source>
</evidence>
<organism evidence="3 4">
    <name type="scientific">Phototrophicus methaneseepsis</name>
    <dbReference type="NCBI Taxonomy" id="2710758"/>
    <lineage>
        <taxon>Bacteria</taxon>
        <taxon>Bacillati</taxon>
        <taxon>Chloroflexota</taxon>
        <taxon>Candidatus Thermofontia</taxon>
        <taxon>Phototrophicales</taxon>
        <taxon>Phototrophicaceae</taxon>
        <taxon>Phototrophicus</taxon>
    </lineage>
</organism>
<proteinExistence type="predicted"/>
<protein>
    <submittedName>
        <fullName evidence="3">Helix-turn-helix transcriptional regulator</fullName>
    </submittedName>
</protein>
<name>A0A7S8ICI9_9CHLR</name>
<accession>A0A7S8ICI9</accession>
<reference evidence="3 4" key="1">
    <citation type="submission" date="2020-02" db="EMBL/GenBank/DDBJ databases">
        <authorList>
            <person name="Zheng R.K."/>
            <person name="Sun C.M."/>
        </authorList>
    </citation>
    <scope>NUCLEOTIDE SEQUENCE [LARGE SCALE GENOMIC DNA]</scope>
    <source>
        <strain evidence="4">rifampicinis</strain>
    </source>
</reference>
<dbReference type="GO" id="GO:0003700">
    <property type="term" value="F:DNA-binding transcription factor activity"/>
    <property type="evidence" value="ECO:0007669"/>
    <property type="project" value="TreeGrafter"/>
</dbReference>
<dbReference type="PANTHER" id="PTHR46797:SF24">
    <property type="entry name" value="DNA-BINDING PHAGE PROTEIN"/>
    <property type="match status" value="1"/>
</dbReference>
<evidence type="ECO:0000313" key="4">
    <source>
        <dbReference type="Proteomes" id="UP000594468"/>
    </source>
</evidence>
<dbReference type="Gene3D" id="1.10.260.40">
    <property type="entry name" value="lambda repressor-like DNA-binding domains"/>
    <property type="match status" value="1"/>
</dbReference>
<dbReference type="EMBL" id="CP062983">
    <property type="protein sequence ID" value="QPC80536.1"/>
    <property type="molecule type" value="Genomic_DNA"/>
</dbReference>
<dbReference type="CDD" id="cd00093">
    <property type="entry name" value="HTH_XRE"/>
    <property type="match status" value="1"/>
</dbReference>
<dbReference type="SUPFAM" id="SSF47413">
    <property type="entry name" value="lambda repressor-like DNA-binding domains"/>
    <property type="match status" value="1"/>
</dbReference>
<keyword evidence="4" id="KW-1185">Reference proteome</keyword>
<gene>
    <name evidence="3" type="ORF">G4Y79_12505</name>
</gene>